<comment type="caution">
    <text evidence="2">The sequence shown here is derived from an EMBL/GenBank/DDBJ whole genome shotgun (WGS) entry which is preliminary data.</text>
</comment>
<evidence type="ECO:0000256" key="1">
    <source>
        <dbReference type="SAM" id="SignalP"/>
    </source>
</evidence>
<reference evidence="2 3" key="1">
    <citation type="submission" date="2020-08" db="EMBL/GenBank/DDBJ databases">
        <authorList>
            <person name="Koutsovoulos G."/>
            <person name="Danchin GJ E."/>
        </authorList>
    </citation>
    <scope>NUCLEOTIDE SEQUENCE [LARGE SCALE GENOMIC DNA]</scope>
</reference>
<sequence>MFKLILLIIFILIFVNISQLNKNCKYSKNGNENKISKISFRRHKRGLVNTKYDCEEEASSSSPKYLNKNVEKLNLMKKKRGLYICDNFFYSHTKFNELLAKILTEEYEMVINLTLIFIKKVLQISLFITKVF</sequence>
<dbReference type="AlphaFoldDB" id="A0A6V7WBJ1"/>
<proteinExistence type="predicted"/>
<feature type="signal peptide" evidence="1">
    <location>
        <begin position="1"/>
        <end position="20"/>
    </location>
</feature>
<dbReference type="EMBL" id="CAJEWN010000492">
    <property type="protein sequence ID" value="CAD2184178.1"/>
    <property type="molecule type" value="Genomic_DNA"/>
</dbReference>
<name>A0A6V7WBJ1_MELEN</name>
<accession>A0A6V7WBJ1</accession>
<evidence type="ECO:0000313" key="3">
    <source>
        <dbReference type="Proteomes" id="UP000580250"/>
    </source>
</evidence>
<keyword evidence="1" id="KW-0732">Signal</keyword>
<feature type="chain" id="PRO_5027946423" evidence="1">
    <location>
        <begin position="21"/>
        <end position="132"/>
    </location>
</feature>
<gene>
    <name evidence="2" type="ORF">MENT_LOCUS36520</name>
</gene>
<organism evidence="2 3">
    <name type="scientific">Meloidogyne enterolobii</name>
    <name type="common">Root-knot nematode worm</name>
    <name type="synonym">Meloidogyne mayaguensis</name>
    <dbReference type="NCBI Taxonomy" id="390850"/>
    <lineage>
        <taxon>Eukaryota</taxon>
        <taxon>Metazoa</taxon>
        <taxon>Ecdysozoa</taxon>
        <taxon>Nematoda</taxon>
        <taxon>Chromadorea</taxon>
        <taxon>Rhabditida</taxon>
        <taxon>Tylenchina</taxon>
        <taxon>Tylenchomorpha</taxon>
        <taxon>Tylenchoidea</taxon>
        <taxon>Meloidogynidae</taxon>
        <taxon>Meloidogyninae</taxon>
        <taxon>Meloidogyne</taxon>
    </lineage>
</organism>
<dbReference type="Proteomes" id="UP000580250">
    <property type="component" value="Unassembled WGS sequence"/>
</dbReference>
<protein>
    <submittedName>
        <fullName evidence="2">Uncharacterized protein</fullName>
    </submittedName>
</protein>
<evidence type="ECO:0000313" key="2">
    <source>
        <dbReference type="EMBL" id="CAD2184178.1"/>
    </source>
</evidence>